<feature type="domain" description="PH" evidence="3">
    <location>
        <begin position="1071"/>
        <end position="1173"/>
    </location>
</feature>
<dbReference type="AlphaFoldDB" id="A0A482XL49"/>
<feature type="compositionally biased region" description="Low complexity" evidence="2">
    <location>
        <begin position="301"/>
        <end position="310"/>
    </location>
</feature>
<feature type="coiled-coil region" evidence="1">
    <location>
        <begin position="904"/>
        <end position="931"/>
    </location>
</feature>
<evidence type="ECO:0000313" key="4">
    <source>
        <dbReference type="EMBL" id="RZF46018.1"/>
    </source>
</evidence>
<accession>A0A482XL49</accession>
<protein>
    <recommendedName>
        <fullName evidence="3">PH domain-containing protein</fullName>
    </recommendedName>
</protein>
<dbReference type="Pfam" id="PF00498">
    <property type="entry name" value="FHA"/>
    <property type="match status" value="1"/>
</dbReference>
<feature type="region of interest" description="Disordered" evidence="2">
    <location>
        <begin position="541"/>
        <end position="618"/>
    </location>
</feature>
<dbReference type="Proteomes" id="UP000291343">
    <property type="component" value="Unassembled WGS sequence"/>
</dbReference>
<dbReference type="InParanoid" id="A0A482XL49"/>
<feature type="compositionally biased region" description="Basic and acidic residues" evidence="2">
    <location>
        <begin position="602"/>
        <end position="611"/>
    </location>
</feature>
<dbReference type="OrthoDB" id="6020705at2759"/>
<dbReference type="PANTHER" id="PTHR12156:SF5">
    <property type="entry name" value="FI18040P1"/>
    <property type="match status" value="1"/>
</dbReference>
<dbReference type="SUPFAM" id="SSF49879">
    <property type="entry name" value="SMAD/FHA domain"/>
    <property type="match status" value="1"/>
</dbReference>
<dbReference type="Pfam" id="PF00169">
    <property type="entry name" value="PH"/>
    <property type="match status" value="1"/>
</dbReference>
<dbReference type="PANTHER" id="PTHR12156">
    <property type="entry name" value="PLECKSTRIN HOMOLOGY-LIKE DOMAIN, FAMILY B, MEMBER 3"/>
    <property type="match status" value="1"/>
</dbReference>
<dbReference type="InterPro" id="IPR052212">
    <property type="entry name" value="PH-like_domain"/>
</dbReference>
<reference evidence="4 5" key="1">
    <citation type="journal article" date="2017" name="Gigascience">
        <title>Genome sequence of the small brown planthopper, Laodelphax striatellus.</title>
        <authorList>
            <person name="Zhu J."/>
            <person name="Jiang F."/>
            <person name="Wang X."/>
            <person name="Yang P."/>
            <person name="Bao Y."/>
            <person name="Zhao W."/>
            <person name="Wang W."/>
            <person name="Lu H."/>
            <person name="Wang Q."/>
            <person name="Cui N."/>
            <person name="Li J."/>
            <person name="Chen X."/>
            <person name="Luo L."/>
            <person name="Yu J."/>
            <person name="Kang L."/>
            <person name="Cui F."/>
        </authorList>
    </citation>
    <scope>NUCLEOTIDE SEQUENCE [LARGE SCALE GENOMIC DNA]</scope>
    <source>
        <strain evidence="4">Lst14</strain>
    </source>
</reference>
<feature type="compositionally biased region" description="Polar residues" evidence="2">
    <location>
        <begin position="944"/>
        <end position="968"/>
    </location>
</feature>
<sequence>MPDGGGDSGEAPLGWGSGLQVEGSGGALRVHTDSPHLVSLGGGRLSTAVTLHPLPEGKRTLGCGPDADLVLVGTGVEEVHCRIVNRSGVVTLHPVSGSTAIDGLPVAHSTRLMQGCMICLGRSTCLRFNHPAEASLMKSALPNSRISVLPVPFYPGDENTMFGGVEGKPPPAPRRTGASSRDSWGDLSSASSEDLAKYISPKVFPAGSSTVNSPASVVLGQRATFNSKLTNGGELRFSLAPAPQYENSRLPNGNVYQNVVQMPNGKYTPTSRSATPSNSFCERAASTPTPPLRTHSSHFVTSPDRGSSPSPSRPSPTRPLATPSPAFDRNPSYSTRKSVASPSPVSSWDSSVEDLTNRKADLENKRKQAQTERLSEQETEKLEQLRLEEILTMCADYEKQTQWEKQNKPHQNRIKTNGSLTKDKRLNSPSSPHFNKNFSFERDKLMASDNESKHSHRDQNGGQALSIPVHSYENVTLSHPGSPRTRIKTILPNKENNRCEYSLELIENRLAMLSDFSKSENHTNKFPNDDLETDDSIKIKVPTNDIRENGFGNGVGSPETARNGYRSQPSSPQDMNDFDGSSKPKSRTEKLAESKYQFLGFDPRKDDELPKSNKLANRRNFSNSASSLVTSSSDCPPVQKLITDSVRIIDTQSKSDGANRMKSLDSRPSWTNPTLDIGIYSTLPRRNGEYTAEQLLSQLDAIVKSTEKSPVVLERGKFILPLPESEKNSECRNDLLASLTSFKAKITDIEQQQEELMRESFEDLEFSLLEEEACWLSRREELQRELTEATTRCNDRRSRLQQLEAQRVAADAQAAASSQQLQLERLQLLRRIEEARSRLLHIDSRSSTNGCDVDGDCKKQSQDDLDRISRVTSGAPMEVSTNSLGRITIASLQEIERNRQLHLAKQGSQVIEEERKRVSELKRRVQDEARAEWEERRQREHNCHSLNSVGSDESSLTSSDLHTESASSEDVEKRLLSPTNGNKTDITICNNVSKRDNEDVEQESPQSRPISDASSYSVDQLTVRMRNKSYSNSQRPLTRYLPIKGESLDLRQHIESAGHQVELCSHVLLDQTSCRGFLHKMTSRFHQWNKRWFVFDRARRTLTYFSDRSEKKPKGGVYFQAIEEVYVDHLNSVKSPNPQVTFVIKSSERTFHLVAPSPEAMRIWVDVIFTGAEGYQEFGQPS</sequence>
<feature type="compositionally biased region" description="Basic and acidic residues" evidence="2">
    <location>
        <begin position="355"/>
        <end position="381"/>
    </location>
</feature>
<feature type="compositionally biased region" description="Polar residues" evidence="2">
    <location>
        <begin position="177"/>
        <end position="188"/>
    </location>
</feature>
<feature type="compositionally biased region" description="Polar residues" evidence="2">
    <location>
        <begin position="260"/>
        <end position="280"/>
    </location>
</feature>
<feature type="region of interest" description="Disordered" evidence="2">
    <location>
        <begin position="260"/>
        <end position="381"/>
    </location>
</feature>
<feature type="compositionally biased region" description="Low complexity" evidence="2">
    <location>
        <begin position="338"/>
        <end position="350"/>
    </location>
</feature>
<dbReference type="EMBL" id="QKKF02007188">
    <property type="protein sequence ID" value="RZF46018.1"/>
    <property type="molecule type" value="Genomic_DNA"/>
</dbReference>
<gene>
    <name evidence="4" type="ORF">LSTR_LSTR004731</name>
</gene>
<evidence type="ECO:0000256" key="2">
    <source>
        <dbReference type="SAM" id="MobiDB-lite"/>
    </source>
</evidence>
<dbReference type="InterPro" id="IPR008984">
    <property type="entry name" value="SMAD_FHA_dom_sf"/>
</dbReference>
<evidence type="ECO:0000256" key="1">
    <source>
        <dbReference type="SAM" id="Coils"/>
    </source>
</evidence>
<organism evidence="4 5">
    <name type="scientific">Laodelphax striatellus</name>
    <name type="common">Small brown planthopper</name>
    <name type="synonym">Delphax striatella</name>
    <dbReference type="NCBI Taxonomy" id="195883"/>
    <lineage>
        <taxon>Eukaryota</taxon>
        <taxon>Metazoa</taxon>
        <taxon>Ecdysozoa</taxon>
        <taxon>Arthropoda</taxon>
        <taxon>Hexapoda</taxon>
        <taxon>Insecta</taxon>
        <taxon>Pterygota</taxon>
        <taxon>Neoptera</taxon>
        <taxon>Paraneoptera</taxon>
        <taxon>Hemiptera</taxon>
        <taxon>Auchenorrhyncha</taxon>
        <taxon>Fulgoroidea</taxon>
        <taxon>Delphacidae</taxon>
        <taxon>Criomorphinae</taxon>
        <taxon>Laodelphax</taxon>
    </lineage>
</organism>
<dbReference type="Gene3D" id="2.60.200.20">
    <property type="match status" value="1"/>
</dbReference>
<feature type="compositionally biased region" description="Basic and acidic residues" evidence="2">
    <location>
        <begin position="934"/>
        <end position="943"/>
    </location>
</feature>
<dbReference type="SMART" id="SM00233">
    <property type="entry name" value="PH"/>
    <property type="match status" value="1"/>
</dbReference>
<dbReference type="InterPro" id="IPR011993">
    <property type="entry name" value="PH-like_dom_sf"/>
</dbReference>
<dbReference type="SMR" id="A0A482XL49"/>
<evidence type="ECO:0000259" key="3">
    <source>
        <dbReference type="PROSITE" id="PS50003"/>
    </source>
</evidence>
<feature type="compositionally biased region" description="Polar residues" evidence="2">
    <location>
        <begin position="977"/>
        <end position="992"/>
    </location>
</feature>
<dbReference type="InterPro" id="IPR001849">
    <property type="entry name" value="PH_domain"/>
</dbReference>
<feature type="region of interest" description="Disordered" evidence="2">
    <location>
        <begin position="402"/>
        <end position="438"/>
    </location>
</feature>
<dbReference type="SUPFAM" id="SSF50729">
    <property type="entry name" value="PH domain-like"/>
    <property type="match status" value="1"/>
</dbReference>
<feature type="compositionally biased region" description="Basic and acidic residues" evidence="2">
    <location>
        <begin position="580"/>
        <end position="593"/>
    </location>
</feature>
<feature type="region of interest" description="Disordered" evidence="2">
    <location>
        <begin position="934"/>
        <end position="1018"/>
    </location>
</feature>
<dbReference type="Gene3D" id="2.30.29.30">
    <property type="entry name" value="Pleckstrin-homology domain (PH domain)/Phosphotyrosine-binding domain (PTB)"/>
    <property type="match status" value="1"/>
</dbReference>
<comment type="caution">
    <text evidence="4">The sequence shown here is derived from an EMBL/GenBank/DDBJ whole genome shotgun (WGS) entry which is preliminary data.</text>
</comment>
<dbReference type="PROSITE" id="PS50003">
    <property type="entry name" value="PH_DOMAIN"/>
    <property type="match status" value="1"/>
</dbReference>
<name>A0A482XL49_LAOST</name>
<dbReference type="FunFam" id="2.60.200.20:FF:000004">
    <property type="entry name" value="pleckstrin homology-like domain family B member 1 isoform X1"/>
    <property type="match status" value="1"/>
</dbReference>
<proteinExistence type="predicted"/>
<feature type="compositionally biased region" description="Polar residues" evidence="2">
    <location>
        <begin position="427"/>
        <end position="438"/>
    </location>
</feature>
<feature type="compositionally biased region" description="Polar residues" evidence="2">
    <location>
        <begin position="1003"/>
        <end position="1018"/>
    </location>
</feature>
<evidence type="ECO:0000313" key="5">
    <source>
        <dbReference type="Proteomes" id="UP000291343"/>
    </source>
</evidence>
<dbReference type="InterPro" id="IPR000253">
    <property type="entry name" value="FHA_dom"/>
</dbReference>
<feature type="coiled-coil region" evidence="1">
    <location>
        <begin position="739"/>
        <end position="838"/>
    </location>
</feature>
<dbReference type="FunCoup" id="A0A482XL49">
    <property type="interactions" value="280"/>
</dbReference>
<feature type="compositionally biased region" description="Polar residues" evidence="2">
    <location>
        <begin position="565"/>
        <end position="574"/>
    </location>
</feature>
<keyword evidence="5" id="KW-1185">Reference proteome</keyword>
<keyword evidence="1" id="KW-0175">Coiled coil</keyword>
<feature type="region of interest" description="Disordered" evidence="2">
    <location>
        <begin position="163"/>
        <end position="188"/>
    </location>
</feature>